<dbReference type="GeneID" id="92513532"/>
<dbReference type="OrthoDB" id="270509at2759"/>
<proteinExistence type="predicted"/>
<comment type="caution">
    <text evidence="1">The sequence shown here is derived from an EMBL/GenBank/DDBJ whole genome shotgun (WGS) entry which is preliminary data.</text>
</comment>
<organism evidence="1 2">
    <name type="scientific">Leishmania martiniquensis</name>
    <dbReference type="NCBI Taxonomy" id="1580590"/>
    <lineage>
        <taxon>Eukaryota</taxon>
        <taxon>Discoba</taxon>
        <taxon>Euglenozoa</taxon>
        <taxon>Kinetoplastea</taxon>
        <taxon>Metakinetoplastina</taxon>
        <taxon>Trypanosomatida</taxon>
        <taxon>Trypanosomatidae</taxon>
        <taxon>Leishmaniinae</taxon>
        <taxon>Leishmania</taxon>
    </lineage>
</organism>
<dbReference type="RefSeq" id="XP_067177630.1">
    <property type="nucleotide sequence ID" value="XM_067321020.1"/>
</dbReference>
<reference evidence="2" key="1">
    <citation type="journal article" date="2021" name="Microbiol. Resour. Announc.">
        <title>LGAAP: Leishmaniinae Genome Assembly and Annotation Pipeline.</title>
        <authorList>
            <person name="Almutairi H."/>
            <person name="Urbaniak M.D."/>
            <person name="Bates M.D."/>
            <person name="Jariyapan N."/>
            <person name="Kwakye-Nuako G."/>
            <person name="Thomaz-Soccol V."/>
            <person name="Al-Salem W.S."/>
            <person name="Dillon R.J."/>
            <person name="Bates P.A."/>
            <person name="Gatherer D."/>
        </authorList>
    </citation>
    <scope>NUCLEOTIDE SEQUENCE [LARGE SCALE GENOMIC DNA]</scope>
</reference>
<evidence type="ECO:0000313" key="1">
    <source>
        <dbReference type="EMBL" id="KAG5475365.1"/>
    </source>
</evidence>
<name>A0A836H0L1_9TRYP</name>
<evidence type="ECO:0000313" key="2">
    <source>
        <dbReference type="Proteomes" id="UP000673552"/>
    </source>
</evidence>
<sequence>MDPLAEKMQQCEAALASQVEQCCEEGEADLPSSLQTLALLKSTTEALATVTPVPQLSESLVSNVSSLLDCCGPRDTPLLRVVTEFLADMSLSEANGSMFLRFGIPSSYVLVLQGWSALSSDTLRAVFDFLSTISSSSAQSRRALRPCIPYVLSAMERHLYEMDILFGGAVTLSTLTTMDDENCELVAQRGGVQILIDAFYHAHRMENTVQKVALKKSLQSSSALLTRTQARRLEERAVLCRDVQKWCRDVLLKVCCTRSKTVEAVLQQADFGAYGCCIPLDELKWSLVLGQRI</sequence>
<reference evidence="2" key="2">
    <citation type="journal article" date="2021" name="Sci. Data">
        <title>Chromosome-scale genome sequencing, assembly and annotation of six genomes from subfamily Leishmaniinae.</title>
        <authorList>
            <person name="Almutairi H."/>
            <person name="Urbaniak M.D."/>
            <person name="Bates M.D."/>
            <person name="Jariyapan N."/>
            <person name="Kwakye-Nuako G."/>
            <person name="Thomaz Soccol V."/>
            <person name="Al-Salem W.S."/>
            <person name="Dillon R.J."/>
            <person name="Bates P.A."/>
            <person name="Gatherer D."/>
        </authorList>
    </citation>
    <scope>NUCLEOTIDE SEQUENCE [LARGE SCALE GENOMIC DNA]</scope>
</reference>
<dbReference type="KEGG" id="lmat:92513532"/>
<dbReference type="SUPFAM" id="SSF48371">
    <property type="entry name" value="ARM repeat"/>
    <property type="match status" value="1"/>
</dbReference>
<keyword evidence="2" id="KW-1185">Reference proteome</keyword>
<dbReference type="InterPro" id="IPR011989">
    <property type="entry name" value="ARM-like"/>
</dbReference>
<dbReference type="Gene3D" id="1.25.10.10">
    <property type="entry name" value="Leucine-rich Repeat Variant"/>
    <property type="match status" value="1"/>
</dbReference>
<dbReference type="EMBL" id="JAFEUZ010000027">
    <property type="protein sequence ID" value="KAG5475365.1"/>
    <property type="molecule type" value="Genomic_DNA"/>
</dbReference>
<accession>A0A836H0L1</accession>
<protein>
    <submittedName>
        <fullName evidence="1">Uncharacterized protein</fullName>
    </submittedName>
</protein>
<gene>
    <name evidence="1" type="ORF">LSCM1_03478</name>
</gene>
<dbReference type="AlphaFoldDB" id="A0A836H0L1"/>
<dbReference type="InterPro" id="IPR016024">
    <property type="entry name" value="ARM-type_fold"/>
</dbReference>
<dbReference type="Proteomes" id="UP000673552">
    <property type="component" value="Unassembled WGS sequence"/>
</dbReference>